<dbReference type="InterPro" id="IPR035726">
    <property type="entry name" value="Abi2_SH3"/>
</dbReference>
<dbReference type="AlphaFoldDB" id="A0A7E6DIN2"/>
<dbReference type="GO" id="GO:0035591">
    <property type="term" value="F:signaling adaptor activity"/>
    <property type="evidence" value="ECO:0007669"/>
    <property type="project" value="TreeGrafter"/>
</dbReference>
<dbReference type="GO" id="GO:0001764">
    <property type="term" value="P:neuron migration"/>
    <property type="evidence" value="ECO:0007669"/>
    <property type="project" value="TreeGrafter"/>
</dbReference>
<dbReference type="FunFam" id="2.30.30.40:FF:000002">
    <property type="entry name" value="abl interactor 1 isoform X1"/>
    <property type="match status" value="1"/>
</dbReference>
<evidence type="ECO:0000256" key="11">
    <source>
        <dbReference type="PROSITE-ProRule" id="PRU00192"/>
    </source>
</evidence>
<dbReference type="RefSeq" id="XP_035878931.1">
    <property type="nucleotide sequence ID" value="XM_036023038.1"/>
</dbReference>
<evidence type="ECO:0000313" key="15">
    <source>
        <dbReference type="RefSeq" id="XP_035878931.1"/>
    </source>
</evidence>
<evidence type="ECO:0000256" key="8">
    <source>
        <dbReference type="ARBA" id="ARBA00023054"/>
    </source>
</evidence>
<dbReference type="SUPFAM" id="SSF50044">
    <property type="entry name" value="SH3-domain"/>
    <property type="match status" value="1"/>
</dbReference>
<feature type="region of interest" description="Disordered" evidence="12">
    <location>
        <begin position="115"/>
        <end position="223"/>
    </location>
</feature>
<evidence type="ECO:0000256" key="2">
    <source>
        <dbReference type="ARBA" id="ARBA00004486"/>
    </source>
</evidence>
<comment type="subcellular location">
    <subcellularLocation>
        <location evidence="2">Cell projection</location>
        <location evidence="2">Filopodium</location>
    </subcellularLocation>
    <subcellularLocation>
        <location evidence="3">Cell projection</location>
        <location evidence="3">Lamellipodium</location>
    </subcellularLocation>
    <subcellularLocation>
        <location evidence="1">Cytoplasm</location>
        <location evidence="1">Cytoskeleton</location>
    </subcellularLocation>
</comment>
<dbReference type="PROSITE" id="PS50002">
    <property type="entry name" value="SH3"/>
    <property type="match status" value="1"/>
</dbReference>
<dbReference type="PRINTS" id="PR00452">
    <property type="entry name" value="SH3DOMAIN"/>
</dbReference>
<comment type="similarity">
    <text evidence="4">Belongs to the ABI family.</text>
</comment>
<evidence type="ECO:0000259" key="13">
    <source>
        <dbReference type="PROSITE" id="PS50002"/>
    </source>
</evidence>
<organism evidence="14 15">
    <name type="scientific">Phyllostomus discolor</name>
    <name type="common">pale spear-nosed bat</name>
    <dbReference type="NCBI Taxonomy" id="89673"/>
    <lineage>
        <taxon>Eukaryota</taxon>
        <taxon>Metazoa</taxon>
        <taxon>Chordata</taxon>
        <taxon>Craniata</taxon>
        <taxon>Vertebrata</taxon>
        <taxon>Euteleostomi</taxon>
        <taxon>Mammalia</taxon>
        <taxon>Eutheria</taxon>
        <taxon>Laurasiatheria</taxon>
        <taxon>Chiroptera</taxon>
        <taxon>Yangochiroptera</taxon>
        <taxon>Phyllostomidae</taxon>
        <taxon>Phyllostominae</taxon>
        <taxon>Phyllostomus</taxon>
    </lineage>
</organism>
<accession>A0A7E6DIN2</accession>
<proteinExistence type="inferred from homology"/>
<feature type="domain" description="SH3" evidence="13">
    <location>
        <begin position="319"/>
        <end position="378"/>
    </location>
</feature>
<dbReference type="PRINTS" id="PR00499">
    <property type="entry name" value="P67PHOX"/>
</dbReference>
<keyword evidence="7" id="KW-0597">Phosphoprotein</keyword>
<dbReference type="GO" id="GO:0030027">
    <property type="term" value="C:lamellipodium"/>
    <property type="evidence" value="ECO:0007669"/>
    <property type="project" value="UniProtKB-SubCell"/>
</dbReference>
<protein>
    <submittedName>
        <fullName evidence="15">Abl interactor 2 isoform X50</fullName>
    </submittedName>
</protein>
<keyword evidence="14" id="KW-1185">Reference proteome</keyword>
<evidence type="ECO:0000256" key="12">
    <source>
        <dbReference type="SAM" id="MobiDB-lite"/>
    </source>
</evidence>
<dbReference type="InterPro" id="IPR036028">
    <property type="entry name" value="SH3-like_dom_sf"/>
</dbReference>
<evidence type="ECO:0000256" key="10">
    <source>
        <dbReference type="ARBA" id="ARBA00023273"/>
    </source>
</evidence>
<dbReference type="Proteomes" id="UP000504628">
    <property type="component" value="Chromosome 4"/>
</dbReference>
<dbReference type="GO" id="GO:0030175">
    <property type="term" value="C:filopodium"/>
    <property type="evidence" value="ECO:0007669"/>
    <property type="project" value="UniProtKB-SubCell"/>
</dbReference>
<name>A0A7E6DIN2_9CHIR</name>
<evidence type="ECO:0000256" key="1">
    <source>
        <dbReference type="ARBA" id="ARBA00004245"/>
    </source>
</evidence>
<dbReference type="PANTHER" id="PTHR10460">
    <property type="entry name" value="ABL INTERACTOR FAMILY MEMBER"/>
    <property type="match status" value="1"/>
</dbReference>
<reference evidence="15" key="1">
    <citation type="submission" date="2025-08" db="UniProtKB">
        <authorList>
            <consortium name="RefSeq"/>
        </authorList>
    </citation>
    <scope>IDENTIFICATION</scope>
    <source>
        <tissue evidence="15">Muscle</tissue>
    </source>
</reference>
<keyword evidence="10" id="KW-0966">Cell projection</keyword>
<dbReference type="GO" id="GO:0031209">
    <property type="term" value="C:SCAR complex"/>
    <property type="evidence" value="ECO:0007669"/>
    <property type="project" value="TreeGrafter"/>
</dbReference>
<dbReference type="CDD" id="cd11972">
    <property type="entry name" value="SH3_Abi2"/>
    <property type="match status" value="1"/>
</dbReference>
<evidence type="ECO:0000256" key="6">
    <source>
        <dbReference type="ARBA" id="ARBA00022490"/>
    </source>
</evidence>
<evidence type="ECO:0000313" key="14">
    <source>
        <dbReference type="Proteomes" id="UP000504628"/>
    </source>
</evidence>
<evidence type="ECO:0000256" key="7">
    <source>
        <dbReference type="ARBA" id="ARBA00022553"/>
    </source>
</evidence>
<feature type="region of interest" description="Disordered" evidence="12">
    <location>
        <begin position="265"/>
        <end position="298"/>
    </location>
</feature>
<dbReference type="InterPro" id="IPR012849">
    <property type="entry name" value="Abl-interactor_HHR_dom"/>
</dbReference>
<evidence type="ECO:0000256" key="9">
    <source>
        <dbReference type="ARBA" id="ARBA00023212"/>
    </source>
</evidence>
<dbReference type="Pfam" id="PF07815">
    <property type="entry name" value="Abi_HHR"/>
    <property type="match status" value="1"/>
</dbReference>
<keyword evidence="9" id="KW-0206">Cytoskeleton</keyword>
<dbReference type="GO" id="GO:0017124">
    <property type="term" value="F:SH3 domain binding"/>
    <property type="evidence" value="ECO:0007669"/>
    <property type="project" value="TreeGrafter"/>
</dbReference>
<dbReference type="InterPro" id="IPR028457">
    <property type="entry name" value="ABI"/>
</dbReference>
<feature type="compositionally biased region" description="Low complexity" evidence="12">
    <location>
        <begin position="149"/>
        <end position="168"/>
    </location>
</feature>
<dbReference type="CTD" id="10152"/>
<dbReference type="Pfam" id="PF00018">
    <property type="entry name" value="SH3_1"/>
    <property type="match status" value="1"/>
</dbReference>
<keyword evidence="5 11" id="KW-0728">SH3 domain</keyword>
<gene>
    <name evidence="15" type="primary">ABI2</name>
</gene>
<evidence type="ECO:0000256" key="5">
    <source>
        <dbReference type="ARBA" id="ARBA00022443"/>
    </source>
</evidence>
<dbReference type="GeneID" id="114493916"/>
<keyword evidence="8" id="KW-0175">Coiled coil</keyword>
<keyword evidence="6" id="KW-0963">Cytoplasm</keyword>
<dbReference type="InterPro" id="IPR001452">
    <property type="entry name" value="SH3_domain"/>
</dbReference>
<sequence length="381" mass="42126">MYCRCWISRHPSYEGWNHQSIIFHKEKRGGDLYSSYLPRYSNPCFSLKLEKTVDIHKEKVARREIGILTTNKNTSRTHKIIAPANLERPVRYIRKPIDYTILDDIGHGVKVSTQNMKMGGLPRTTPPTQKPPSPPMSGKGTLGSGSSGGSHPSSRSSSRENSGSGSVGVPIAVPTPSPPSVFPGHPVQFYSMNRPASRHTPPTVGGSLPYRRPPSITSQTSLQNQMNGGPFYSQNPVSLAPPPPSILQVTPQLPLMGFVARVQENISDTPPPPPPVEEPVFDESPPPPPPPEDYEEEEAAVVEYSDPYAEEDPPWAPRSYLEKVVAIYDYTKDKEDELSFQEGAIIYVIKKNDDGWYEGVMNGVTGLFPGNYVESIMHYSE</sequence>
<evidence type="ECO:0000256" key="3">
    <source>
        <dbReference type="ARBA" id="ARBA00004510"/>
    </source>
</evidence>
<dbReference type="PANTHER" id="PTHR10460:SF26">
    <property type="entry name" value="ABL INTERACTOR 2"/>
    <property type="match status" value="1"/>
</dbReference>
<dbReference type="SMART" id="SM00326">
    <property type="entry name" value="SH3"/>
    <property type="match status" value="1"/>
</dbReference>
<feature type="compositionally biased region" description="Pro residues" evidence="12">
    <location>
        <begin position="124"/>
        <end position="135"/>
    </location>
</feature>
<evidence type="ECO:0000256" key="4">
    <source>
        <dbReference type="ARBA" id="ARBA00010020"/>
    </source>
</evidence>
<dbReference type="GO" id="GO:0005856">
    <property type="term" value="C:cytoskeleton"/>
    <property type="evidence" value="ECO:0007669"/>
    <property type="project" value="UniProtKB-SubCell"/>
</dbReference>
<dbReference type="Gene3D" id="2.30.30.40">
    <property type="entry name" value="SH3 Domains"/>
    <property type="match status" value="1"/>
</dbReference>